<comment type="similarity">
    <text evidence="3">Belongs to the UbiA prenyltransferase family.</text>
</comment>
<keyword evidence="8 10" id="KW-0472">Membrane</keyword>
<dbReference type="PANTHER" id="PTHR11048">
    <property type="entry name" value="PRENYLTRANSFERASES"/>
    <property type="match status" value="1"/>
</dbReference>
<dbReference type="EC" id="2.5.1.39" evidence="9"/>
<sequence>MNKIAAHINNIALHHTVFALPFAYMGMFLATLALPSLSDFIFITLAMVGARSSALVLDNFIDLKYDRLQPRLAKRPMVTGDVKPAEAIVLLCISLAIFIYAALQLAPICIYLVPVAVIVLVLYPYTKRFTYLCHFVLGGALAMAPIGSYIAIEGTINIPIVVLGIGVCLWIGGFDALYGSQDEQFDKEHKLHSLATKFTARRVFTIIWFVHAASIICFIVVGLWYQLSFWYYIGIAVAIATLIYQHSIVSYKDYSRLTQVYFMRNGIVSIVIFIFTLISILV</sequence>
<dbReference type="NCBIfam" id="TIGR01475">
    <property type="entry name" value="ubiA_other"/>
    <property type="match status" value="1"/>
</dbReference>
<feature type="transmembrane region" description="Helical" evidence="10">
    <location>
        <begin position="158"/>
        <end position="178"/>
    </location>
</feature>
<keyword evidence="5 11" id="KW-0808">Transferase</keyword>
<dbReference type="Pfam" id="PF01040">
    <property type="entry name" value="UbiA"/>
    <property type="match status" value="1"/>
</dbReference>
<dbReference type="GO" id="GO:0005886">
    <property type="term" value="C:plasma membrane"/>
    <property type="evidence" value="ECO:0007669"/>
    <property type="project" value="TreeGrafter"/>
</dbReference>
<name>A0A840UCA3_9FIRM</name>
<organism evidence="11 12">
    <name type="scientific">Pectinatus brassicae</name>
    <dbReference type="NCBI Taxonomy" id="862415"/>
    <lineage>
        <taxon>Bacteria</taxon>
        <taxon>Bacillati</taxon>
        <taxon>Bacillota</taxon>
        <taxon>Negativicutes</taxon>
        <taxon>Selenomonadales</taxon>
        <taxon>Selenomonadaceae</taxon>
        <taxon>Pectinatus</taxon>
    </lineage>
</organism>
<evidence type="ECO:0000256" key="6">
    <source>
        <dbReference type="ARBA" id="ARBA00022692"/>
    </source>
</evidence>
<dbReference type="FunFam" id="1.20.120.1780:FF:000001">
    <property type="entry name" value="4-hydroxybenzoate octaprenyltransferase"/>
    <property type="match status" value="1"/>
</dbReference>
<keyword evidence="4" id="KW-1003">Cell membrane</keyword>
<protein>
    <recommendedName>
        <fullName evidence="9">4-hydroxybenzoate polyprenyltransferase</fullName>
        <ecNumber evidence="9">2.5.1.39</ecNumber>
    </recommendedName>
</protein>
<evidence type="ECO:0000256" key="5">
    <source>
        <dbReference type="ARBA" id="ARBA00022679"/>
    </source>
</evidence>
<dbReference type="InterPro" id="IPR044878">
    <property type="entry name" value="UbiA_sf"/>
</dbReference>
<evidence type="ECO:0000256" key="3">
    <source>
        <dbReference type="ARBA" id="ARBA00005985"/>
    </source>
</evidence>
<evidence type="ECO:0000256" key="8">
    <source>
        <dbReference type="ARBA" id="ARBA00023136"/>
    </source>
</evidence>
<dbReference type="Gene3D" id="1.10.357.140">
    <property type="entry name" value="UbiA prenyltransferase"/>
    <property type="match status" value="1"/>
</dbReference>
<accession>A0A840UCA3</accession>
<feature type="transmembrane region" description="Helical" evidence="10">
    <location>
        <begin position="108"/>
        <end position="125"/>
    </location>
</feature>
<dbReference type="CDD" id="cd13959">
    <property type="entry name" value="PT_UbiA_COQ2"/>
    <property type="match status" value="1"/>
</dbReference>
<feature type="transmembrane region" description="Helical" evidence="10">
    <location>
        <begin position="261"/>
        <end position="281"/>
    </location>
</feature>
<evidence type="ECO:0000256" key="1">
    <source>
        <dbReference type="ARBA" id="ARBA00001946"/>
    </source>
</evidence>
<keyword evidence="12" id="KW-1185">Reference proteome</keyword>
<gene>
    <name evidence="11" type="ORF">HNR32_000482</name>
</gene>
<dbReference type="AlphaFoldDB" id="A0A840UCA3"/>
<keyword evidence="6 10" id="KW-0812">Transmembrane</keyword>
<evidence type="ECO:0000256" key="2">
    <source>
        <dbReference type="ARBA" id="ARBA00004141"/>
    </source>
</evidence>
<keyword evidence="4" id="KW-0997">Cell inner membrane</keyword>
<dbReference type="InterPro" id="IPR000537">
    <property type="entry name" value="UbiA_prenyltransferase"/>
</dbReference>
<dbReference type="Gene3D" id="1.20.120.1780">
    <property type="entry name" value="UbiA prenyltransferase"/>
    <property type="match status" value="1"/>
</dbReference>
<feature type="transmembrane region" description="Helical" evidence="10">
    <location>
        <begin position="132"/>
        <end position="152"/>
    </location>
</feature>
<dbReference type="GO" id="GO:0008412">
    <property type="term" value="F:4-hydroxybenzoate polyprenyltransferase activity"/>
    <property type="evidence" value="ECO:0007669"/>
    <property type="project" value="UniProtKB-EC"/>
</dbReference>
<dbReference type="InterPro" id="IPR039653">
    <property type="entry name" value="Prenyltransferase"/>
</dbReference>
<dbReference type="RefSeq" id="WP_183859271.1">
    <property type="nucleotide sequence ID" value="NZ_JACHFH010000004.1"/>
</dbReference>
<dbReference type="GO" id="GO:0006744">
    <property type="term" value="P:ubiquinone biosynthetic process"/>
    <property type="evidence" value="ECO:0007669"/>
    <property type="project" value="TreeGrafter"/>
</dbReference>
<keyword evidence="7 10" id="KW-1133">Transmembrane helix</keyword>
<dbReference type="InterPro" id="IPR006371">
    <property type="entry name" value="Polyprenyltransferase_UbiA-li"/>
</dbReference>
<evidence type="ECO:0000313" key="11">
    <source>
        <dbReference type="EMBL" id="MBB5335361.1"/>
    </source>
</evidence>
<evidence type="ECO:0000256" key="9">
    <source>
        <dbReference type="ARBA" id="ARBA00034524"/>
    </source>
</evidence>
<dbReference type="Proteomes" id="UP000559117">
    <property type="component" value="Unassembled WGS sequence"/>
</dbReference>
<reference evidence="11 12" key="1">
    <citation type="submission" date="2020-08" db="EMBL/GenBank/DDBJ databases">
        <title>Genomic Encyclopedia of Type Strains, Phase IV (KMG-IV): sequencing the most valuable type-strain genomes for metagenomic binning, comparative biology and taxonomic classification.</title>
        <authorList>
            <person name="Goeker M."/>
        </authorList>
    </citation>
    <scope>NUCLEOTIDE SEQUENCE [LARGE SCALE GENOMIC DNA]</scope>
    <source>
        <strain evidence="11 12">DSM 24661</strain>
    </source>
</reference>
<feature type="transmembrane region" description="Helical" evidence="10">
    <location>
        <begin position="199"/>
        <end position="223"/>
    </location>
</feature>
<feature type="transmembrane region" description="Helical" evidence="10">
    <location>
        <begin position="229"/>
        <end position="249"/>
    </location>
</feature>
<proteinExistence type="inferred from homology"/>
<evidence type="ECO:0000256" key="4">
    <source>
        <dbReference type="ARBA" id="ARBA00022519"/>
    </source>
</evidence>
<comment type="subcellular location">
    <subcellularLocation>
        <location evidence="2">Membrane</location>
        <topology evidence="2">Multi-pass membrane protein</topology>
    </subcellularLocation>
</comment>
<evidence type="ECO:0000256" key="10">
    <source>
        <dbReference type="SAM" id="Phobius"/>
    </source>
</evidence>
<comment type="caution">
    <text evidence="11">The sequence shown here is derived from an EMBL/GenBank/DDBJ whole genome shotgun (WGS) entry which is preliminary data.</text>
</comment>
<evidence type="ECO:0000313" key="12">
    <source>
        <dbReference type="Proteomes" id="UP000559117"/>
    </source>
</evidence>
<evidence type="ECO:0000256" key="7">
    <source>
        <dbReference type="ARBA" id="ARBA00022989"/>
    </source>
</evidence>
<dbReference type="EMBL" id="JACHFH010000004">
    <property type="protein sequence ID" value="MBB5335361.1"/>
    <property type="molecule type" value="Genomic_DNA"/>
</dbReference>
<dbReference type="PANTHER" id="PTHR11048:SF28">
    <property type="entry name" value="4-HYDROXYBENZOATE POLYPRENYLTRANSFERASE, MITOCHONDRIAL"/>
    <property type="match status" value="1"/>
</dbReference>
<feature type="transmembrane region" description="Helical" evidence="10">
    <location>
        <begin position="12"/>
        <end position="34"/>
    </location>
</feature>
<comment type="cofactor">
    <cofactor evidence="1">
        <name>Mg(2+)</name>
        <dbReference type="ChEBI" id="CHEBI:18420"/>
    </cofactor>
</comment>
<dbReference type="FunFam" id="1.10.357.140:FF:000008">
    <property type="entry name" value="4-hydroxybenzoate octaprenyltransferase"/>
    <property type="match status" value="1"/>
</dbReference>